<protein>
    <submittedName>
        <fullName evidence="4">Bifunctional diguanylate cyclase/phosphodiesterase</fullName>
    </submittedName>
</protein>
<keyword evidence="1" id="KW-0812">Transmembrane</keyword>
<dbReference type="InterPro" id="IPR001633">
    <property type="entry name" value="EAL_dom"/>
</dbReference>
<dbReference type="InterPro" id="IPR000160">
    <property type="entry name" value="GGDEF_dom"/>
</dbReference>
<dbReference type="NCBIfam" id="TIGR00254">
    <property type="entry name" value="GGDEF"/>
    <property type="match status" value="1"/>
</dbReference>
<dbReference type="SUPFAM" id="SSF55073">
    <property type="entry name" value="Nucleotide cyclase"/>
    <property type="match status" value="1"/>
</dbReference>
<feature type="transmembrane region" description="Helical" evidence="1">
    <location>
        <begin position="65"/>
        <end position="82"/>
    </location>
</feature>
<dbReference type="EMBL" id="CP036532">
    <property type="protein sequence ID" value="QBK31038.1"/>
    <property type="molecule type" value="Genomic_DNA"/>
</dbReference>
<dbReference type="SMART" id="SM00052">
    <property type="entry name" value="EAL"/>
    <property type="match status" value="1"/>
</dbReference>
<feature type="domain" description="EAL" evidence="2">
    <location>
        <begin position="271"/>
        <end position="519"/>
    </location>
</feature>
<dbReference type="PANTHER" id="PTHR33121:SF79">
    <property type="entry name" value="CYCLIC DI-GMP PHOSPHODIESTERASE PDED-RELATED"/>
    <property type="match status" value="1"/>
</dbReference>
<dbReference type="CDD" id="cd01948">
    <property type="entry name" value="EAL"/>
    <property type="match status" value="1"/>
</dbReference>
<organism evidence="4 5">
    <name type="scientific">Roseitalea porphyridii</name>
    <dbReference type="NCBI Taxonomy" id="1852022"/>
    <lineage>
        <taxon>Bacteria</taxon>
        <taxon>Pseudomonadati</taxon>
        <taxon>Pseudomonadota</taxon>
        <taxon>Alphaproteobacteria</taxon>
        <taxon>Hyphomicrobiales</taxon>
        <taxon>Ahrensiaceae</taxon>
        <taxon>Roseitalea</taxon>
    </lineage>
</organism>
<name>A0A4V1A415_9HYPH</name>
<reference evidence="4 5" key="1">
    <citation type="journal article" date="2017" name="Int. J. Syst. Evol. Microbiol.">
        <title>Roseitalea porphyridii gen. nov., sp. nov., isolated from a red alga, and reclassification of Hoeflea suaedae Chung et al. 2013 as Pseudohoeflea suaedae gen. nov., comb. nov.</title>
        <authorList>
            <person name="Hyeon J.W."/>
            <person name="Jeong S.E."/>
            <person name="Baek K."/>
            <person name="Jeon C.O."/>
        </authorList>
    </citation>
    <scope>NUCLEOTIDE SEQUENCE [LARGE SCALE GENOMIC DNA]</scope>
    <source>
        <strain evidence="4 5">MA7-20</strain>
    </source>
</reference>
<dbReference type="InterPro" id="IPR035919">
    <property type="entry name" value="EAL_sf"/>
</dbReference>
<dbReference type="PROSITE" id="PS50887">
    <property type="entry name" value="GGDEF"/>
    <property type="match status" value="1"/>
</dbReference>
<dbReference type="KEGG" id="rpod:E0E05_10810"/>
<keyword evidence="1" id="KW-1133">Transmembrane helix</keyword>
<dbReference type="Gene3D" id="3.20.20.450">
    <property type="entry name" value="EAL domain"/>
    <property type="match status" value="1"/>
</dbReference>
<proteinExistence type="predicted"/>
<evidence type="ECO:0000313" key="5">
    <source>
        <dbReference type="Proteomes" id="UP000293719"/>
    </source>
</evidence>
<gene>
    <name evidence="4" type="ORF">E0E05_10810</name>
</gene>
<evidence type="ECO:0000259" key="2">
    <source>
        <dbReference type="PROSITE" id="PS50883"/>
    </source>
</evidence>
<dbReference type="AlphaFoldDB" id="A0A4V1A415"/>
<dbReference type="CDD" id="cd01949">
    <property type="entry name" value="GGDEF"/>
    <property type="match status" value="1"/>
</dbReference>
<dbReference type="Gene3D" id="3.30.70.270">
    <property type="match status" value="1"/>
</dbReference>
<evidence type="ECO:0000256" key="1">
    <source>
        <dbReference type="SAM" id="Phobius"/>
    </source>
</evidence>
<dbReference type="InterPro" id="IPR043128">
    <property type="entry name" value="Rev_trsase/Diguanyl_cyclase"/>
</dbReference>
<dbReference type="InterPro" id="IPR029787">
    <property type="entry name" value="Nucleotide_cyclase"/>
</dbReference>
<dbReference type="Proteomes" id="UP000293719">
    <property type="component" value="Chromosome"/>
</dbReference>
<feature type="domain" description="GGDEF" evidence="3">
    <location>
        <begin position="128"/>
        <end position="262"/>
    </location>
</feature>
<feature type="transmembrane region" description="Helical" evidence="1">
    <location>
        <begin position="27"/>
        <end position="45"/>
    </location>
</feature>
<dbReference type="SUPFAM" id="SSF141868">
    <property type="entry name" value="EAL domain-like"/>
    <property type="match status" value="1"/>
</dbReference>
<keyword evidence="5" id="KW-1185">Reference proteome</keyword>
<dbReference type="Pfam" id="PF00990">
    <property type="entry name" value="GGDEF"/>
    <property type="match status" value="1"/>
</dbReference>
<dbReference type="GO" id="GO:0071111">
    <property type="term" value="F:cyclic-guanylate-specific phosphodiesterase activity"/>
    <property type="evidence" value="ECO:0007669"/>
    <property type="project" value="InterPro"/>
</dbReference>
<sequence length="525" mass="58569">MSATRFRPVSRTRVPATSPASTTFERLLIAALAFVAVLHSVHHLVPDSALLAAMPGYSLARIETVGNAVTLVLAVLIYFVMARRLRDYQAVHREFTRQHAKDPVSGALARGQFLRKLQSELERRRTSGSVAFVIIDIDHFKQVNDVFGHPAGDEVLGFCTRLARETFPDATVGRLGGDELAVFMSHDEQIPESYVGEACDAYLAALREGLFINNRRQSVSASLGIAMAPSHTCNLNELLSYADLALYEVKRNGRGAWSVFSTEILADMRQERFIERELRAALLLKQLTVHYQPIVDADGQLNSLEALVRWHNPVRGVISPAEFIPVAEKSRLIHDLGLYVMQRVCEDMPQLPGVPVNVNISAWQLKHDAFLRDYIEVLERNGVAPDRVILEITESAMLNTSDDFVARMAEIKRAGFKIALDDFGMGYSEFNQLRRLPFDIIKIDKSYIQNIGTDIVTDTFVSAVTQIAGQMDRIVVAEGIETRDDNVRASVAGCRLFQGYYYQPPVALADITMLYEDPKRLSTAA</sequence>
<evidence type="ECO:0000313" key="4">
    <source>
        <dbReference type="EMBL" id="QBK31038.1"/>
    </source>
</evidence>
<keyword evidence="1" id="KW-0472">Membrane</keyword>
<evidence type="ECO:0000259" key="3">
    <source>
        <dbReference type="PROSITE" id="PS50887"/>
    </source>
</evidence>
<dbReference type="InterPro" id="IPR050706">
    <property type="entry name" value="Cyclic-di-GMP_PDE-like"/>
</dbReference>
<dbReference type="Pfam" id="PF00563">
    <property type="entry name" value="EAL"/>
    <property type="match status" value="1"/>
</dbReference>
<dbReference type="SMART" id="SM00267">
    <property type="entry name" value="GGDEF"/>
    <property type="match status" value="1"/>
</dbReference>
<dbReference type="PROSITE" id="PS50883">
    <property type="entry name" value="EAL"/>
    <property type="match status" value="1"/>
</dbReference>
<dbReference type="PANTHER" id="PTHR33121">
    <property type="entry name" value="CYCLIC DI-GMP PHOSPHODIESTERASE PDEF"/>
    <property type="match status" value="1"/>
</dbReference>
<accession>A0A4V1A415</accession>